<proteinExistence type="predicted"/>
<name>A0A0M2UV43_9BACT</name>
<evidence type="ECO:0000313" key="1">
    <source>
        <dbReference type="EMBL" id="KKO19677.1"/>
    </source>
</evidence>
<gene>
    <name evidence="1" type="ORF">BROFUL_01609</name>
</gene>
<reference evidence="1 2" key="1">
    <citation type="journal article" date="2013" name="BMC Microbiol.">
        <title>Identification of the type II cytochrome c maturation pathway in anammox bacteria by comparative genomics.</title>
        <authorList>
            <person name="Ferousi C."/>
            <person name="Speth D.R."/>
            <person name="Reimann J."/>
            <person name="Op den Camp H.J."/>
            <person name="Allen J.W."/>
            <person name="Keltjens J.T."/>
            <person name="Jetten M.S."/>
        </authorList>
    </citation>
    <scope>NUCLEOTIDE SEQUENCE [LARGE SCALE GENOMIC DNA]</scope>
    <source>
        <strain evidence="1">RU1</strain>
    </source>
</reference>
<dbReference type="Proteomes" id="UP000034954">
    <property type="component" value="Unassembled WGS sequence"/>
</dbReference>
<organism evidence="1 2">
    <name type="scientific">Candidatus Brocadia fulgida</name>
    <dbReference type="NCBI Taxonomy" id="380242"/>
    <lineage>
        <taxon>Bacteria</taxon>
        <taxon>Pseudomonadati</taxon>
        <taxon>Planctomycetota</taxon>
        <taxon>Candidatus Brocadiia</taxon>
        <taxon>Candidatus Brocadiales</taxon>
        <taxon>Candidatus Brocadiaceae</taxon>
        <taxon>Candidatus Brocadia</taxon>
    </lineage>
</organism>
<keyword evidence="2" id="KW-1185">Reference proteome</keyword>
<accession>A0A0M2UV43</accession>
<protein>
    <submittedName>
        <fullName evidence="1">Uncharacterized protein</fullName>
    </submittedName>
</protein>
<dbReference type="EMBL" id="LAQJ01000169">
    <property type="protein sequence ID" value="KKO19677.1"/>
    <property type="molecule type" value="Genomic_DNA"/>
</dbReference>
<evidence type="ECO:0000313" key="2">
    <source>
        <dbReference type="Proteomes" id="UP000034954"/>
    </source>
</evidence>
<sequence length="74" mass="8381">MKAIKKLAKVEKDKSITIKLLPFKPGSKVEVIVFPAGKEEDVFSFMDKVVKEKKIAPMSLKQIEKIVHESRAVK</sequence>
<comment type="caution">
    <text evidence="1">The sequence shown here is derived from an EMBL/GenBank/DDBJ whole genome shotgun (WGS) entry which is preliminary data.</text>
</comment>
<dbReference type="AlphaFoldDB" id="A0A0M2UV43"/>